<feature type="compositionally biased region" description="Low complexity" evidence="8">
    <location>
        <begin position="406"/>
        <end position="429"/>
    </location>
</feature>
<dbReference type="PROSITE" id="PS00107">
    <property type="entry name" value="PROTEIN_KINASE_ATP"/>
    <property type="match status" value="1"/>
</dbReference>
<evidence type="ECO:0000256" key="4">
    <source>
        <dbReference type="ARBA" id="ARBA00022741"/>
    </source>
</evidence>
<dbReference type="InterPro" id="IPR000719">
    <property type="entry name" value="Prot_kinase_dom"/>
</dbReference>
<evidence type="ECO:0000256" key="8">
    <source>
        <dbReference type="SAM" id="MobiDB-lite"/>
    </source>
</evidence>
<evidence type="ECO:0000256" key="7">
    <source>
        <dbReference type="PROSITE-ProRule" id="PRU10141"/>
    </source>
</evidence>
<protein>
    <recommendedName>
        <fullName evidence="1">non-specific serine/threonine protein kinase</fullName>
        <ecNumber evidence="1">2.7.11.1</ecNumber>
    </recommendedName>
</protein>
<dbReference type="InterPro" id="IPR011009">
    <property type="entry name" value="Kinase-like_dom_sf"/>
</dbReference>
<feature type="domain" description="Protein kinase" evidence="9">
    <location>
        <begin position="17"/>
        <end position="271"/>
    </location>
</feature>
<dbReference type="InterPro" id="IPR008271">
    <property type="entry name" value="Ser/Thr_kinase_AS"/>
</dbReference>
<sequence length="580" mass="61346">MRTVSDAPSGQLLAGRYRLLETIGRGGMGTVWRAEDELLGRHVAVKRLRVPHGMDEEELATLCERTRREARGAARINHPNVVVVHDVVEDDGMPCIVMEYVPSRTLGEVLAAEGPLAPDEAARVGRGMIAALRAAHAAGVLHRDVKPGNVLLGHDGRVVLTDFGIARLAGHSTLTKTGEMVGSIDYIAPERVRGGGPAPAADLWALGATLYEAVEGRPPFRRDTAVETAYAIAVDPLTPPRSAGELTRLIETLMTRDPALRPPAELVERILGDVGSVPGAAAVANGRAYGSASGAESGAMTAPVTAVGHAPGPDPGTVHDSVGSVGPASGPEEPTAVVTAPGPRTVPAAVPPETGPGTGPGTTGRPAARRGRFRRWAVVGGAVGVLLAATAAYVLVPGGDRDDDAAPAPRTSTTAATTAREPSPSRPSEPAVPHGYHWAEEKRLGLGLPVPDGWRRKEKSAVEVDYIDPTGRVDLKVNVLDLASPDPLRHWEDVERDLRTRLTGYRRLRMQATAYRGGPAAVWEFSFTGRARQYRAIDLGFGRAGGDEYAVYVSAPAEQWDRYRPVFDAVRDGLRVTGRG</sequence>
<accession>A0ABN0YVB3</accession>
<dbReference type="Gene3D" id="3.30.200.20">
    <property type="entry name" value="Phosphorylase Kinase, domain 1"/>
    <property type="match status" value="1"/>
</dbReference>
<keyword evidence="5 10" id="KW-0418">Kinase</keyword>
<evidence type="ECO:0000313" key="10">
    <source>
        <dbReference type="EMBL" id="GAA0412799.1"/>
    </source>
</evidence>
<dbReference type="EC" id="2.7.11.1" evidence="1"/>
<dbReference type="SMART" id="SM00220">
    <property type="entry name" value="S_TKc"/>
    <property type="match status" value="1"/>
</dbReference>
<dbReference type="Pfam" id="PF00069">
    <property type="entry name" value="Pkinase"/>
    <property type="match status" value="1"/>
</dbReference>
<dbReference type="PANTHER" id="PTHR43289">
    <property type="entry name" value="MITOGEN-ACTIVATED PROTEIN KINASE KINASE KINASE 20-RELATED"/>
    <property type="match status" value="1"/>
</dbReference>
<name>A0ABN0YVB3_9ACTN</name>
<dbReference type="SUPFAM" id="SSF56112">
    <property type="entry name" value="Protein kinase-like (PK-like)"/>
    <property type="match status" value="1"/>
</dbReference>
<evidence type="ECO:0000313" key="11">
    <source>
        <dbReference type="Proteomes" id="UP001500879"/>
    </source>
</evidence>
<evidence type="ECO:0000256" key="5">
    <source>
        <dbReference type="ARBA" id="ARBA00022777"/>
    </source>
</evidence>
<comment type="caution">
    <text evidence="10">The sequence shown here is derived from an EMBL/GenBank/DDBJ whole genome shotgun (WGS) entry which is preliminary data.</text>
</comment>
<dbReference type="Gene3D" id="3.40.1000.10">
    <property type="entry name" value="Mog1/PsbP, alpha/beta/alpha sandwich"/>
    <property type="match status" value="1"/>
</dbReference>
<keyword evidence="11" id="KW-1185">Reference proteome</keyword>
<evidence type="ECO:0000256" key="6">
    <source>
        <dbReference type="ARBA" id="ARBA00022840"/>
    </source>
</evidence>
<dbReference type="Proteomes" id="UP001500879">
    <property type="component" value="Unassembled WGS sequence"/>
</dbReference>
<evidence type="ECO:0000256" key="2">
    <source>
        <dbReference type="ARBA" id="ARBA00022527"/>
    </source>
</evidence>
<keyword evidence="3" id="KW-0808">Transferase</keyword>
<dbReference type="Gene3D" id="1.10.510.10">
    <property type="entry name" value="Transferase(Phosphotransferase) domain 1"/>
    <property type="match status" value="1"/>
</dbReference>
<dbReference type="EMBL" id="BAAABX010000044">
    <property type="protein sequence ID" value="GAA0412799.1"/>
    <property type="molecule type" value="Genomic_DNA"/>
</dbReference>
<keyword evidence="4 7" id="KW-0547">Nucleotide-binding</keyword>
<evidence type="ECO:0000256" key="3">
    <source>
        <dbReference type="ARBA" id="ARBA00022679"/>
    </source>
</evidence>
<evidence type="ECO:0000256" key="1">
    <source>
        <dbReference type="ARBA" id="ARBA00012513"/>
    </source>
</evidence>
<keyword evidence="2" id="KW-0723">Serine/threonine-protein kinase</keyword>
<organism evidence="10 11">
    <name type="scientific">Streptomyces luteireticuli</name>
    <dbReference type="NCBI Taxonomy" id="173858"/>
    <lineage>
        <taxon>Bacteria</taxon>
        <taxon>Bacillati</taxon>
        <taxon>Actinomycetota</taxon>
        <taxon>Actinomycetes</taxon>
        <taxon>Kitasatosporales</taxon>
        <taxon>Streptomycetaceae</taxon>
        <taxon>Streptomyces</taxon>
    </lineage>
</organism>
<dbReference type="PANTHER" id="PTHR43289:SF6">
    <property type="entry name" value="SERINE_THREONINE-PROTEIN KINASE NEKL-3"/>
    <property type="match status" value="1"/>
</dbReference>
<dbReference type="PROSITE" id="PS50011">
    <property type="entry name" value="PROTEIN_KINASE_DOM"/>
    <property type="match status" value="1"/>
</dbReference>
<keyword evidence="6 7" id="KW-0067">ATP-binding</keyword>
<gene>
    <name evidence="10" type="ORF">GCM10010357_37400</name>
</gene>
<proteinExistence type="predicted"/>
<feature type="region of interest" description="Disordered" evidence="8">
    <location>
        <begin position="311"/>
        <end position="369"/>
    </location>
</feature>
<dbReference type="GO" id="GO:0016301">
    <property type="term" value="F:kinase activity"/>
    <property type="evidence" value="ECO:0007669"/>
    <property type="project" value="UniProtKB-KW"/>
</dbReference>
<dbReference type="CDD" id="cd14014">
    <property type="entry name" value="STKc_PknB_like"/>
    <property type="match status" value="1"/>
</dbReference>
<dbReference type="PROSITE" id="PS00108">
    <property type="entry name" value="PROTEIN_KINASE_ST"/>
    <property type="match status" value="1"/>
</dbReference>
<feature type="region of interest" description="Disordered" evidence="8">
    <location>
        <begin position="400"/>
        <end position="433"/>
    </location>
</feature>
<dbReference type="InterPro" id="IPR017441">
    <property type="entry name" value="Protein_kinase_ATP_BS"/>
</dbReference>
<evidence type="ECO:0000259" key="9">
    <source>
        <dbReference type="PROSITE" id="PS50011"/>
    </source>
</evidence>
<feature type="binding site" evidence="7">
    <location>
        <position position="46"/>
    </location>
    <ligand>
        <name>ATP</name>
        <dbReference type="ChEBI" id="CHEBI:30616"/>
    </ligand>
</feature>
<reference evidence="10 11" key="1">
    <citation type="journal article" date="2019" name="Int. J. Syst. Evol. Microbiol.">
        <title>The Global Catalogue of Microorganisms (GCM) 10K type strain sequencing project: providing services to taxonomists for standard genome sequencing and annotation.</title>
        <authorList>
            <consortium name="The Broad Institute Genomics Platform"/>
            <consortium name="The Broad Institute Genome Sequencing Center for Infectious Disease"/>
            <person name="Wu L."/>
            <person name="Ma J."/>
        </authorList>
    </citation>
    <scope>NUCLEOTIDE SEQUENCE [LARGE SCALE GENOMIC DNA]</scope>
    <source>
        <strain evidence="10 11">JCM 4788</strain>
    </source>
</reference>